<evidence type="ECO:0000313" key="1">
    <source>
        <dbReference type="EMBL" id="THH04094.1"/>
    </source>
</evidence>
<evidence type="ECO:0000313" key="2">
    <source>
        <dbReference type="Proteomes" id="UP000308199"/>
    </source>
</evidence>
<name>A0A4S4KYZ5_9AGAM</name>
<organism evidence="1 2">
    <name type="scientific">Phellinidium pouzarii</name>
    <dbReference type="NCBI Taxonomy" id="167371"/>
    <lineage>
        <taxon>Eukaryota</taxon>
        <taxon>Fungi</taxon>
        <taxon>Dikarya</taxon>
        <taxon>Basidiomycota</taxon>
        <taxon>Agaricomycotina</taxon>
        <taxon>Agaricomycetes</taxon>
        <taxon>Hymenochaetales</taxon>
        <taxon>Hymenochaetaceae</taxon>
        <taxon>Phellinidium</taxon>
    </lineage>
</organism>
<gene>
    <name evidence="1" type="ORF">EW145_g5778</name>
</gene>
<comment type="caution">
    <text evidence="1">The sequence shown here is derived from an EMBL/GenBank/DDBJ whole genome shotgun (WGS) entry which is preliminary data.</text>
</comment>
<keyword evidence="2" id="KW-1185">Reference proteome</keyword>
<sequence>MAPNNALHSFSSNDSLSLSRVSSQQSINGIPVPEGWLLADDGSEDGAFERIFKLLKKRHSEEKGTPKVMYRKRPYAVTVYVGARQINEEGHVLASAIQKIQLELEWSRARFQNKRFRILYDTAFEVDHEIYGIQYEERGESAEDAAKKILGKLHEQKEQKYNKFVHDGIEPPLDPNNIAETHRNLVYSRVTDDMSEDGAFRAIRKLIRKNYPGANLFYARELRAGWRIRGPNLHDTVEHELRTIEEVGYTLDIAARKVQYFLEFSEIDREQSPLFAPIFSVEFNDQILIEEKGPTLKSTVKNIVYELEFDEASKDDEKFIELITDDAKPKVIDLLERFDKIGAKACYKEDKENKFHKNCFVFRVKHETIGFQTYGDTLETAVKTMSNHLKYKEITVNTYKTQVPEADRRIWEDIFRLINQWFGKSRVFYKMIDENFWKVKRNFQWDANSSYKSGDCVMNYKIYTDAANEYAKLINYETSGTAIQPSALE</sequence>
<dbReference type="EMBL" id="SGPK01000377">
    <property type="protein sequence ID" value="THH04094.1"/>
    <property type="molecule type" value="Genomic_DNA"/>
</dbReference>
<dbReference type="AlphaFoldDB" id="A0A4S4KYZ5"/>
<accession>A0A4S4KYZ5</accession>
<proteinExistence type="predicted"/>
<protein>
    <submittedName>
        <fullName evidence="1">Uncharacterized protein</fullName>
    </submittedName>
</protein>
<dbReference type="Proteomes" id="UP000308199">
    <property type="component" value="Unassembled WGS sequence"/>
</dbReference>
<dbReference type="OrthoDB" id="10685506at2759"/>
<reference evidence="1 2" key="1">
    <citation type="submission" date="2019-02" db="EMBL/GenBank/DDBJ databases">
        <title>Genome sequencing of the rare red list fungi Phellinidium pouzarii.</title>
        <authorList>
            <person name="Buettner E."/>
            <person name="Kellner H."/>
        </authorList>
    </citation>
    <scope>NUCLEOTIDE SEQUENCE [LARGE SCALE GENOMIC DNA]</scope>
    <source>
        <strain evidence="1 2">DSM 108285</strain>
    </source>
</reference>